<sequence>MLNEFKNRNALLDIYFEQMNAEAWIKVFDWLSGCSAVSSINCYIPETDQNLEYLPKNIAECMKQEGFYCFISLTVSGINLVLRFYIESEIECDISPNDIGTEQQLHSLFSFLEQIRTISGVSNYVICPENSKEEVFIVNGNLVNQHT</sequence>
<accession>A0A266QD30</accession>
<dbReference type="EMBL" id="NHNI01000001">
    <property type="protein sequence ID" value="OZY87745.1"/>
    <property type="molecule type" value="Genomic_DNA"/>
</dbReference>
<organism evidence="1 2">
    <name type="scientific">Cellvibrio mixtus</name>
    <dbReference type="NCBI Taxonomy" id="39650"/>
    <lineage>
        <taxon>Bacteria</taxon>
        <taxon>Pseudomonadati</taxon>
        <taxon>Pseudomonadota</taxon>
        <taxon>Gammaproteobacteria</taxon>
        <taxon>Cellvibrionales</taxon>
        <taxon>Cellvibrionaceae</taxon>
        <taxon>Cellvibrio</taxon>
    </lineage>
</organism>
<keyword evidence="2" id="KW-1185">Reference proteome</keyword>
<name>A0A266QD30_9GAMM</name>
<evidence type="ECO:0000313" key="1">
    <source>
        <dbReference type="EMBL" id="OZY87745.1"/>
    </source>
</evidence>
<dbReference type="RefSeq" id="WP_094985090.1">
    <property type="nucleotide sequence ID" value="NZ_NHNI01000001.1"/>
</dbReference>
<protein>
    <submittedName>
        <fullName evidence="1">Uncharacterized protein</fullName>
    </submittedName>
</protein>
<evidence type="ECO:0000313" key="2">
    <source>
        <dbReference type="Proteomes" id="UP000216101"/>
    </source>
</evidence>
<dbReference type="AlphaFoldDB" id="A0A266QD30"/>
<comment type="caution">
    <text evidence="1">The sequence shown here is derived from an EMBL/GenBank/DDBJ whole genome shotgun (WGS) entry which is preliminary data.</text>
</comment>
<dbReference type="Proteomes" id="UP000216101">
    <property type="component" value="Unassembled WGS sequence"/>
</dbReference>
<gene>
    <name evidence="1" type="ORF">CBP51_12535</name>
</gene>
<reference evidence="2" key="1">
    <citation type="submission" date="2017-05" db="EMBL/GenBank/DDBJ databases">
        <authorList>
            <person name="Barney B.M."/>
        </authorList>
    </citation>
    <scope>NUCLEOTIDE SEQUENCE [LARGE SCALE GENOMIC DNA]</scope>
    <source>
        <strain evidence="2">PSBB022</strain>
    </source>
</reference>
<proteinExistence type="predicted"/>